<protein>
    <submittedName>
        <fullName evidence="9">Peptide ABC transporter permease</fullName>
    </submittedName>
</protein>
<feature type="transmembrane region" description="Helical" evidence="7">
    <location>
        <begin position="285"/>
        <end position="306"/>
    </location>
</feature>
<dbReference type="InterPro" id="IPR035906">
    <property type="entry name" value="MetI-like_sf"/>
</dbReference>
<dbReference type="CDD" id="cd06261">
    <property type="entry name" value="TM_PBP2"/>
    <property type="match status" value="1"/>
</dbReference>
<evidence type="ECO:0000313" key="10">
    <source>
        <dbReference type="Proteomes" id="UP000016860"/>
    </source>
</evidence>
<comment type="caution">
    <text evidence="9">The sequence shown here is derived from an EMBL/GenBank/DDBJ whole genome shotgun (WGS) entry which is preliminary data.</text>
</comment>
<dbReference type="Pfam" id="PF19300">
    <property type="entry name" value="BPD_transp_1_N"/>
    <property type="match status" value="1"/>
</dbReference>
<name>U4R6I7_9FIRM</name>
<dbReference type="PANTHER" id="PTHR43163">
    <property type="entry name" value="DIPEPTIDE TRANSPORT SYSTEM PERMEASE PROTEIN DPPB-RELATED"/>
    <property type="match status" value="1"/>
</dbReference>
<dbReference type="Gene3D" id="1.10.3720.10">
    <property type="entry name" value="MetI-like"/>
    <property type="match status" value="1"/>
</dbReference>
<dbReference type="RefSeq" id="WP_020814361.1">
    <property type="nucleotide sequence ID" value="NZ_ATAY01000019.1"/>
</dbReference>
<dbReference type="InterPro" id="IPR000515">
    <property type="entry name" value="MetI-like"/>
</dbReference>
<comment type="subcellular location">
    <subcellularLocation>
        <location evidence="1 7">Cell membrane</location>
        <topology evidence="1 7">Multi-pass membrane protein</topology>
    </subcellularLocation>
</comment>
<feature type="transmembrane region" description="Helical" evidence="7">
    <location>
        <begin position="98"/>
        <end position="120"/>
    </location>
</feature>
<dbReference type="GO" id="GO:0005886">
    <property type="term" value="C:plasma membrane"/>
    <property type="evidence" value="ECO:0007669"/>
    <property type="project" value="UniProtKB-SubCell"/>
</dbReference>
<dbReference type="InterPro" id="IPR045621">
    <property type="entry name" value="BPD_transp_1_N"/>
</dbReference>
<gene>
    <name evidence="9" type="ORF">L323_03735</name>
</gene>
<dbReference type="EMBL" id="ATAY01000019">
    <property type="protein sequence ID" value="EPR13558.1"/>
    <property type="molecule type" value="Genomic_DNA"/>
</dbReference>
<evidence type="ECO:0000256" key="3">
    <source>
        <dbReference type="ARBA" id="ARBA00022475"/>
    </source>
</evidence>
<dbReference type="PATRIC" id="fig|1330534.3.peg.745"/>
<keyword evidence="3" id="KW-1003">Cell membrane</keyword>
<dbReference type="PANTHER" id="PTHR43163:SF6">
    <property type="entry name" value="DIPEPTIDE TRANSPORT SYSTEM PERMEASE PROTEIN DPPB-RELATED"/>
    <property type="match status" value="1"/>
</dbReference>
<feature type="domain" description="ABC transmembrane type-1" evidence="8">
    <location>
        <begin position="94"/>
        <end position="299"/>
    </location>
</feature>
<feature type="transmembrane region" description="Helical" evidence="7">
    <location>
        <begin position="141"/>
        <end position="161"/>
    </location>
</feature>
<dbReference type="OrthoDB" id="9773221at2"/>
<accession>U4R6I7</accession>
<dbReference type="AlphaFoldDB" id="U4R6I7"/>
<evidence type="ECO:0000256" key="4">
    <source>
        <dbReference type="ARBA" id="ARBA00022692"/>
    </source>
</evidence>
<dbReference type="Pfam" id="PF00528">
    <property type="entry name" value="BPD_transp_1"/>
    <property type="match status" value="1"/>
</dbReference>
<evidence type="ECO:0000256" key="7">
    <source>
        <dbReference type="RuleBase" id="RU363032"/>
    </source>
</evidence>
<keyword evidence="2 7" id="KW-0813">Transport</keyword>
<feature type="transmembrane region" description="Helical" evidence="7">
    <location>
        <begin position="238"/>
        <end position="265"/>
    </location>
</feature>
<dbReference type="GO" id="GO:0055085">
    <property type="term" value="P:transmembrane transport"/>
    <property type="evidence" value="ECO:0007669"/>
    <property type="project" value="InterPro"/>
</dbReference>
<dbReference type="STRING" id="1330534.L323_03735"/>
<evidence type="ECO:0000256" key="1">
    <source>
        <dbReference type="ARBA" id="ARBA00004651"/>
    </source>
</evidence>
<dbReference type="Proteomes" id="UP000016860">
    <property type="component" value="Unassembled WGS sequence"/>
</dbReference>
<organism evidence="9 10">
    <name type="scientific">Ruminiclostridium papyrosolvens C7</name>
    <dbReference type="NCBI Taxonomy" id="1330534"/>
    <lineage>
        <taxon>Bacteria</taxon>
        <taxon>Bacillati</taxon>
        <taxon>Bacillota</taxon>
        <taxon>Clostridia</taxon>
        <taxon>Eubacteriales</taxon>
        <taxon>Oscillospiraceae</taxon>
        <taxon>Ruminiclostridium</taxon>
    </lineage>
</organism>
<dbReference type="PROSITE" id="PS50928">
    <property type="entry name" value="ABC_TM1"/>
    <property type="match status" value="1"/>
</dbReference>
<proteinExistence type="inferred from homology"/>
<evidence type="ECO:0000256" key="2">
    <source>
        <dbReference type="ARBA" id="ARBA00022448"/>
    </source>
</evidence>
<evidence type="ECO:0000256" key="5">
    <source>
        <dbReference type="ARBA" id="ARBA00022989"/>
    </source>
</evidence>
<comment type="similarity">
    <text evidence="7">Belongs to the binding-protein-dependent transport system permease family.</text>
</comment>
<keyword evidence="4 7" id="KW-0812">Transmembrane</keyword>
<sequence length="313" mass="35058">MKYILRRFVTLLLTLFLVSVLTFIAFDIIPGDPVELILGTQASPERITALRTQLGLNESLPVRYFDWLSGLLKFNAGNSIQYSRPVNSLISNSFPVTAWLTFISFSLIVLFSIPLGIFAAKWKNKLIDKIISTVTMFSVSVPNFFLGVIFIWLFGIVFKLFSPGRYVDYHENFIGFLNYLIFPALAIAIPNIGISVKFLRTSLIGQMNADYVRTAYSKGNGDIAVLCRHVFRNALAPLMTLFGMIIVEILSGSIVIEQVFALPGIGRLLISSITFRDLPVIESLAIYIAFIVVFINFAVDIALQLIDPRIKIK</sequence>
<reference evidence="9 10" key="1">
    <citation type="journal article" date="2013" name="Genome Announc.">
        <title>Draft Genome Sequence of the Cellulolytic Bacterium Clostridium papyrosolvens C7 (ATCC 700395).</title>
        <authorList>
            <person name="Zepeda V."/>
            <person name="Dassa B."/>
            <person name="Borovok I."/>
            <person name="Lamed R."/>
            <person name="Bayer E.A."/>
            <person name="Cate J.H."/>
        </authorList>
    </citation>
    <scope>NUCLEOTIDE SEQUENCE [LARGE SCALE GENOMIC DNA]</scope>
    <source>
        <strain evidence="9 10">C7</strain>
    </source>
</reference>
<evidence type="ECO:0000313" key="9">
    <source>
        <dbReference type="EMBL" id="EPR13558.1"/>
    </source>
</evidence>
<evidence type="ECO:0000256" key="6">
    <source>
        <dbReference type="ARBA" id="ARBA00023136"/>
    </source>
</evidence>
<keyword evidence="6 7" id="KW-0472">Membrane</keyword>
<dbReference type="SUPFAM" id="SSF161098">
    <property type="entry name" value="MetI-like"/>
    <property type="match status" value="1"/>
</dbReference>
<evidence type="ECO:0000259" key="8">
    <source>
        <dbReference type="PROSITE" id="PS50928"/>
    </source>
</evidence>
<keyword evidence="5 7" id="KW-1133">Transmembrane helix</keyword>
<feature type="transmembrane region" description="Helical" evidence="7">
    <location>
        <begin position="173"/>
        <end position="194"/>
    </location>
</feature>